<dbReference type="Proteomes" id="UP000024376">
    <property type="component" value="Unassembled WGS sequence"/>
</dbReference>
<evidence type="ECO:0000256" key="2">
    <source>
        <dbReference type="SAM" id="Phobius"/>
    </source>
</evidence>
<gene>
    <name evidence="3" type="ORF">M419DRAFT_76348</name>
</gene>
<reference evidence="4" key="1">
    <citation type="journal article" date="2013" name="Ind. Biotechnol.">
        <title>Comparative genomics analysis of Trichoderma reesei strains.</title>
        <authorList>
            <person name="Koike H."/>
            <person name="Aerts A."/>
            <person name="LaButti K."/>
            <person name="Grigoriev I.V."/>
            <person name="Baker S.E."/>
        </authorList>
    </citation>
    <scope>NUCLEOTIDE SEQUENCE [LARGE SCALE GENOMIC DNA]</scope>
    <source>
        <strain evidence="4">ATCC 56765 / BCRC 32924 / NRRL 11460 / Rut C-30</strain>
    </source>
</reference>
<dbReference type="EMBL" id="KI911144">
    <property type="protein sequence ID" value="ETS02946.1"/>
    <property type="molecule type" value="Genomic_DNA"/>
</dbReference>
<evidence type="ECO:0000313" key="4">
    <source>
        <dbReference type="Proteomes" id="UP000024376"/>
    </source>
</evidence>
<keyword evidence="2" id="KW-1133">Transmembrane helix</keyword>
<evidence type="ECO:0000313" key="3">
    <source>
        <dbReference type="EMBL" id="ETS02946.1"/>
    </source>
</evidence>
<dbReference type="KEGG" id="trr:M419DRAFT_76348"/>
<name>A0A024SEM9_HYPJR</name>
<dbReference type="OrthoDB" id="4900018at2759"/>
<sequence length="153" mass="17460">MSFAGYFFIRSPTPIPKPLFTIPHIFSRPPPPPSFPFIRSSFAAISNFFRDALAIIQFFWPLFLVVFCISLFACFVQQHIFAVLSWAVQNLAYLSRRVLPPLWKILVTAVDPVIKKLPSNWNPFGSKKQSGGKSRSGGKKLKRSTASYQQWTY</sequence>
<proteinExistence type="predicted"/>
<evidence type="ECO:0000256" key="1">
    <source>
        <dbReference type="SAM" id="MobiDB-lite"/>
    </source>
</evidence>
<dbReference type="HOGENOM" id="CLU_1806426_0_0_1"/>
<dbReference type="AlphaFoldDB" id="A0A024SEM9"/>
<feature type="transmembrane region" description="Helical" evidence="2">
    <location>
        <begin position="58"/>
        <end position="88"/>
    </location>
</feature>
<protein>
    <submittedName>
        <fullName evidence="3">Uncharacterized protein</fullName>
    </submittedName>
</protein>
<keyword evidence="2" id="KW-0812">Transmembrane</keyword>
<accession>A0A024SEM9</accession>
<organism evidence="3 4">
    <name type="scientific">Hypocrea jecorina (strain ATCC 56765 / BCRC 32924 / NRRL 11460 / Rut C-30)</name>
    <name type="common">Trichoderma reesei</name>
    <dbReference type="NCBI Taxonomy" id="1344414"/>
    <lineage>
        <taxon>Eukaryota</taxon>
        <taxon>Fungi</taxon>
        <taxon>Dikarya</taxon>
        <taxon>Ascomycota</taxon>
        <taxon>Pezizomycotina</taxon>
        <taxon>Sordariomycetes</taxon>
        <taxon>Hypocreomycetidae</taxon>
        <taxon>Hypocreales</taxon>
        <taxon>Hypocreaceae</taxon>
        <taxon>Trichoderma</taxon>
    </lineage>
</organism>
<feature type="region of interest" description="Disordered" evidence="1">
    <location>
        <begin position="124"/>
        <end position="153"/>
    </location>
</feature>
<keyword evidence="2" id="KW-0472">Membrane</keyword>